<keyword evidence="2" id="KW-0288">FMN</keyword>
<dbReference type="GO" id="GO:0016491">
    <property type="term" value="F:oxidoreductase activity"/>
    <property type="evidence" value="ECO:0007669"/>
    <property type="project" value="UniProtKB-KW"/>
</dbReference>
<gene>
    <name evidence="5" type="ORF">HMPREF9623_01019</name>
</gene>
<dbReference type="Proteomes" id="UP000018466">
    <property type="component" value="Unassembled WGS sequence"/>
</dbReference>
<dbReference type="PANTHER" id="PTHR23026:SF90">
    <property type="entry name" value="IODOTYROSINE DEIODINASE 1"/>
    <property type="match status" value="1"/>
</dbReference>
<evidence type="ECO:0000256" key="2">
    <source>
        <dbReference type="ARBA" id="ARBA00022643"/>
    </source>
</evidence>
<dbReference type="AlphaFoldDB" id="A0AA36Y5S0"/>
<feature type="domain" description="Putative nitroreductase TM1586" evidence="4">
    <location>
        <begin position="6"/>
        <end position="215"/>
    </location>
</feature>
<accession>A0AA36Y5S0</accession>
<dbReference type="GeneID" id="86940775"/>
<dbReference type="Pfam" id="PF14512">
    <property type="entry name" value="TM1586_NiRdase"/>
    <property type="match status" value="1"/>
</dbReference>
<evidence type="ECO:0000313" key="5">
    <source>
        <dbReference type="EMBL" id="EHO17420.1"/>
    </source>
</evidence>
<name>A0AA36Y5S0_9FIRM</name>
<keyword evidence="1" id="KW-0285">Flavoprotein</keyword>
<keyword evidence="3" id="KW-0560">Oxidoreductase</keyword>
<dbReference type="InterPro" id="IPR050627">
    <property type="entry name" value="Nitroreductase/BluB"/>
</dbReference>
<organism evidence="5 6">
    <name type="scientific">Stomatobaculum longum</name>
    <dbReference type="NCBI Taxonomy" id="796942"/>
    <lineage>
        <taxon>Bacteria</taxon>
        <taxon>Bacillati</taxon>
        <taxon>Bacillota</taxon>
        <taxon>Clostridia</taxon>
        <taxon>Lachnospirales</taxon>
        <taxon>Lachnospiraceae</taxon>
        <taxon>Stomatobaculum</taxon>
    </lineage>
</organism>
<dbReference type="Gene3D" id="3.40.109.10">
    <property type="entry name" value="NADH Oxidase"/>
    <property type="match status" value="1"/>
</dbReference>
<dbReference type="EMBL" id="AGEL01000006">
    <property type="protein sequence ID" value="EHO17420.1"/>
    <property type="molecule type" value="Genomic_DNA"/>
</dbReference>
<dbReference type="InterPro" id="IPR000415">
    <property type="entry name" value="Nitroreductase-like"/>
</dbReference>
<comment type="caution">
    <text evidence="5">The sequence shown here is derived from an EMBL/GenBank/DDBJ whole genome shotgun (WGS) entry which is preliminary data.</text>
</comment>
<proteinExistence type="predicted"/>
<evidence type="ECO:0000259" key="4">
    <source>
        <dbReference type="Pfam" id="PF14512"/>
    </source>
</evidence>
<dbReference type="InterPro" id="IPR029478">
    <property type="entry name" value="TM1586_NiRdase"/>
</dbReference>
<dbReference type="RefSeq" id="WP_009532852.1">
    <property type="nucleotide sequence ID" value="NZ_CAUOLT010000022.1"/>
</dbReference>
<reference evidence="5 6" key="1">
    <citation type="submission" date="2011-10" db="EMBL/GenBank/DDBJ databases">
        <title>The Genome Sequence of Lachnospiraceae bacterium ACC2.</title>
        <authorList>
            <consortium name="The Broad Institute Genome Sequencing Platform"/>
            <person name="Earl A."/>
            <person name="Ward D."/>
            <person name="Feldgarden M."/>
            <person name="Gevers D."/>
            <person name="Sizova M."/>
            <person name="Hazen A."/>
            <person name="Epstein S."/>
            <person name="Young S.K."/>
            <person name="Zeng Q."/>
            <person name="Gargeya S."/>
            <person name="Fitzgerald M."/>
            <person name="Haas B."/>
            <person name="Abouelleil A."/>
            <person name="Alvarado L."/>
            <person name="Arachchi H.M."/>
            <person name="Berlin A."/>
            <person name="Brown A."/>
            <person name="Chapman S.B."/>
            <person name="Chen Z."/>
            <person name="Dunbar C."/>
            <person name="Freedman E."/>
            <person name="Gearin G."/>
            <person name="Goldberg J."/>
            <person name="Griggs A."/>
            <person name="Gujja S."/>
            <person name="Heiman D."/>
            <person name="Howarth C."/>
            <person name="Larson L."/>
            <person name="Lui A."/>
            <person name="MacDonald P.J.P."/>
            <person name="Montmayeur A."/>
            <person name="Murphy C."/>
            <person name="Neiman D."/>
            <person name="Pearson M."/>
            <person name="Priest M."/>
            <person name="Roberts A."/>
            <person name="Saif S."/>
            <person name="Shea T."/>
            <person name="Shenoy N."/>
            <person name="Sisk P."/>
            <person name="Stolte C."/>
            <person name="Sykes S."/>
            <person name="Wortman J."/>
            <person name="Nusbaum C."/>
            <person name="Birren B."/>
        </authorList>
    </citation>
    <scope>NUCLEOTIDE SEQUENCE [LARGE SCALE GENOMIC DNA]</scope>
    <source>
        <strain evidence="5 6">ACC2</strain>
    </source>
</reference>
<dbReference type="PANTHER" id="PTHR23026">
    <property type="entry name" value="NADPH NITROREDUCTASE"/>
    <property type="match status" value="1"/>
</dbReference>
<sequence>MNYEALIEERQSLRSFEQKEVPAAALQEVERYFGETARILPELDLALHCAAGIGTGLEGIAGYGGNAFHAPLYLMVLSEEKEGWLENAGFVSEQLLLKLTELGISACWLTLTDEAATKRALGIESDKKAAALLAVGYARAERAEKRLDIDTPANVKVDMRAGHIAPKISEQALFFEEKFGQEASFVEDQFDPVLDKALYAASLAPSFHNRQAYRYLQAGRDLYLLDGADEKTTEEDRQLSLGATMANFWLVYSNYNPAAARWEIGGEASAEMQLPAEYRVAAKLRLY</sequence>
<protein>
    <recommendedName>
        <fullName evidence="4">Putative nitroreductase TM1586 domain-containing protein</fullName>
    </recommendedName>
</protein>
<evidence type="ECO:0000313" key="6">
    <source>
        <dbReference type="Proteomes" id="UP000018466"/>
    </source>
</evidence>
<keyword evidence="6" id="KW-1185">Reference proteome</keyword>
<dbReference type="SUPFAM" id="SSF55469">
    <property type="entry name" value="FMN-dependent nitroreductase-like"/>
    <property type="match status" value="1"/>
</dbReference>
<evidence type="ECO:0000256" key="3">
    <source>
        <dbReference type="ARBA" id="ARBA00023002"/>
    </source>
</evidence>
<evidence type="ECO:0000256" key="1">
    <source>
        <dbReference type="ARBA" id="ARBA00022630"/>
    </source>
</evidence>